<proteinExistence type="predicted"/>
<feature type="region of interest" description="Disordered" evidence="1">
    <location>
        <begin position="1"/>
        <end position="32"/>
    </location>
</feature>
<gene>
    <name evidence="2" type="ORF">NME_0434</name>
</gene>
<name>C6SAX3_NEIME</name>
<evidence type="ECO:0000256" key="1">
    <source>
        <dbReference type="SAM" id="MobiDB-lite"/>
    </source>
</evidence>
<dbReference type="EMBL" id="AM889137">
    <property type="protein sequence ID" value="CBA04342.1"/>
    <property type="molecule type" value="Genomic_DNA"/>
</dbReference>
<evidence type="ECO:0000313" key="2">
    <source>
        <dbReference type="EMBL" id="CBA04342.1"/>
    </source>
</evidence>
<sequence>MPTHWNMKASNGKKSICRLKSRPSEPYGTNSVQTLSRRHLPVRNIPICAAHLLGTVMQA</sequence>
<protein>
    <submittedName>
        <fullName evidence="2">Uncharacterized protein</fullName>
    </submittedName>
</protein>
<reference evidence="2" key="1">
    <citation type="journal article" date="2008" name="Proc. Natl. Acad. Sci. U.S.A.">
        <title>Whole-genome comparison of disease and carriage strains provides insights into virulence evolution in Neisseria meningitidis.</title>
        <authorList>
            <person name="Schoen C."/>
            <person name="Blom J."/>
            <person name="Claus H."/>
            <person name="Schramm-Glueck A."/>
            <person name="Brandt P."/>
            <person name="Mueller T."/>
            <person name="Goesmann A."/>
            <person name="Joseph B."/>
            <person name="Konietzny S."/>
            <person name="Kurzai O."/>
            <person name="Schmitt C."/>
            <person name="Friedrich T."/>
            <person name="Linke B."/>
            <person name="Vogel U."/>
            <person name="Frosch M."/>
        </authorList>
    </citation>
    <scope>NUCLEOTIDE SEQUENCE</scope>
    <source>
        <strain evidence="2">Alpha153</strain>
    </source>
</reference>
<dbReference type="AlphaFoldDB" id="C6SAX3"/>
<accession>C6SAX3</accession>
<organism evidence="2">
    <name type="scientific">Neisseria meningitidis alpha153</name>
    <dbReference type="NCBI Taxonomy" id="663926"/>
    <lineage>
        <taxon>Bacteria</taxon>
        <taxon>Pseudomonadati</taxon>
        <taxon>Pseudomonadota</taxon>
        <taxon>Betaproteobacteria</taxon>
        <taxon>Neisseriales</taxon>
        <taxon>Neisseriaceae</taxon>
        <taxon>Neisseria</taxon>
    </lineage>
</organism>